<keyword evidence="4 5" id="KW-0949">S-adenosyl-L-methionine</keyword>
<dbReference type="GO" id="GO:0009234">
    <property type="term" value="P:menaquinone biosynthetic process"/>
    <property type="evidence" value="ECO:0007669"/>
    <property type="project" value="UniProtKB-UniRule"/>
</dbReference>
<accession>A0A8J7C4W3</accession>
<name>A0A8J7C4W3_9BACT</name>
<dbReference type="GO" id="GO:0043770">
    <property type="term" value="F:demethylmenaquinone methyltransferase activity"/>
    <property type="evidence" value="ECO:0007669"/>
    <property type="project" value="UniProtKB-UniRule"/>
</dbReference>
<comment type="similarity">
    <text evidence="5">Belongs to the class I-like SAM-binding methyltransferase superfamily. MenG/UbiE family.</text>
</comment>
<comment type="function">
    <text evidence="5">Methyltransferase required for the conversion of demethylmenaquinol (DMKH2) to menaquinol (MKH2).</text>
</comment>
<dbReference type="Proteomes" id="UP000598633">
    <property type="component" value="Unassembled WGS sequence"/>
</dbReference>
<dbReference type="EC" id="2.1.1.163" evidence="5"/>
<evidence type="ECO:0000256" key="2">
    <source>
        <dbReference type="ARBA" id="ARBA00022603"/>
    </source>
</evidence>
<dbReference type="HAMAP" id="MF_01813">
    <property type="entry name" value="MenG_UbiE_methyltr"/>
    <property type="match status" value="1"/>
</dbReference>
<feature type="binding site" evidence="5">
    <location>
        <begin position="104"/>
        <end position="105"/>
    </location>
    <ligand>
        <name>S-adenosyl-L-methionine</name>
        <dbReference type="ChEBI" id="CHEBI:59789"/>
    </ligand>
</feature>
<dbReference type="PROSITE" id="PS51608">
    <property type="entry name" value="SAM_MT_UBIE"/>
    <property type="match status" value="1"/>
</dbReference>
<dbReference type="SUPFAM" id="SSF53335">
    <property type="entry name" value="S-adenosyl-L-methionine-dependent methyltransferases"/>
    <property type="match status" value="1"/>
</dbReference>
<dbReference type="PANTHER" id="PTHR43591:SF24">
    <property type="entry name" value="2-METHOXY-6-POLYPRENYL-1,4-BENZOQUINOL METHYLASE, MITOCHONDRIAL"/>
    <property type="match status" value="1"/>
</dbReference>
<comment type="caution">
    <text evidence="6">The sequence shown here is derived from an EMBL/GenBank/DDBJ whole genome shotgun (WGS) entry which is preliminary data.</text>
</comment>
<dbReference type="PROSITE" id="PS01184">
    <property type="entry name" value="UBIE_2"/>
    <property type="match status" value="1"/>
</dbReference>
<dbReference type="CDD" id="cd02440">
    <property type="entry name" value="AdoMet_MTases"/>
    <property type="match status" value="1"/>
</dbReference>
<keyword evidence="1 5" id="KW-0474">Menaquinone biosynthesis</keyword>
<dbReference type="PROSITE" id="PS01183">
    <property type="entry name" value="UBIE_1"/>
    <property type="match status" value="1"/>
</dbReference>
<gene>
    <name evidence="5" type="primary">menG</name>
    <name evidence="6" type="ORF">IFJ97_03665</name>
</gene>
<dbReference type="NCBIfam" id="TIGR01934">
    <property type="entry name" value="MenG_MenH_UbiE"/>
    <property type="match status" value="1"/>
</dbReference>
<dbReference type="InterPro" id="IPR023576">
    <property type="entry name" value="UbiE/COQ5_MeTrFase_CS"/>
</dbReference>
<dbReference type="GO" id="GO:0032259">
    <property type="term" value="P:methylation"/>
    <property type="evidence" value="ECO:0007669"/>
    <property type="project" value="UniProtKB-KW"/>
</dbReference>
<proteinExistence type="inferred from homology"/>
<dbReference type="AlphaFoldDB" id="A0A8J7C4W3"/>
<comment type="caution">
    <text evidence="5">Lacks conserved residue(s) required for the propagation of feature annotation.</text>
</comment>
<dbReference type="PANTHER" id="PTHR43591">
    <property type="entry name" value="METHYLTRANSFERASE"/>
    <property type="match status" value="1"/>
</dbReference>
<evidence type="ECO:0000256" key="5">
    <source>
        <dbReference type="HAMAP-Rule" id="MF_01813"/>
    </source>
</evidence>
<dbReference type="EMBL" id="JACXWA010000062">
    <property type="protein sequence ID" value="MBD3870441.1"/>
    <property type="molecule type" value="Genomic_DNA"/>
</dbReference>
<feature type="binding site" evidence="5">
    <location>
        <position position="62"/>
    </location>
    <ligand>
        <name>S-adenosyl-L-methionine</name>
        <dbReference type="ChEBI" id="CHEBI:59789"/>
    </ligand>
</feature>
<protein>
    <recommendedName>
        <fullName evidence="5">Demethylmenaquinone methyltransferase</fullName>
        <ecNumber evidence="5">2.1.1.163</ecNumber>
    </recommendedName>
</protein>
<comment type="pathway">
    <text evidence="5">Quinol/quinone metabolism; menaquinone biosynthesis; menaquinol from 1,4-dihydroxy-2-naphthoate: step 2/2.</text>
</comment>
<keyword evidence="6" id="KW-0830">Ubiquinone</keyword>
<comment type="catalytic activity">
    <reaction evidence="5">
        <text>a 2-demethylmenaquinol + S-adenosyl-L-methionine = a menaquinol + S-adenosyl-L-homocysteine + H(+)</text>
        <dbReference type="Rhea" id="RHEA:42640"/>
        <dbReference type="Rhea" id="RHEA-COMP:9539"/>
        <dbReference type="Rhea" id="RHEA-COMP:9563"/>
        <dbReference type="ChEBI" id="CHEBI:15378"/>
        <dbReference type="ChEBI" id="CHEBI:18151"/>
        <dbReference type="ChEBI" id="CHEBI:55437"/>
        <dbReference type="ChEBI" id="CHEBI:57856"/>
        <dbReference type="ChEBI" id="CHEBI:59789"/>
        <dbReference type="EC" id="2.1.1.163"/>
    </reaction>
</comment>
<keyword evidence="2 5" id="KW-0489">Methyltransferase</keyword>
<keyword evidence="3 5" id="KW-0808">Transferase</keyword>
<evidence type="ECO:0000256" key="4">
    <source>
        <dbReference type="ARBA" id="ARBA00022691"/>
    </source>
</evidence>
<evidence type="ECO:0000256" key="3">
    <source>
        <dbReference type="ARBA" id="ARBA00022679"/>
    </source>
</evidence>
<evidence type="ECO:0000256" key="1">
    <source>
        <dbReference type="ARBA" id="ARBA00022428"/>
    </source>
</evidence>
<dbReference type="Gene3D" id="3.40.50.150">
    <property type="entry name" value="Vaccinia Virus protein VP39"/>
    <property type="match status" value="1"/>
</dbReference>
<dbReference type="InterPro" id="IPR029063">
    <property type="entry name" value="SAM-dependent_MTases_sf"/>
</dbReference>
<dbReference type="InterPro" id="IPR004033">
    <property type="entry name" value="UbiE/COQ5_MeTrFase"/>
</dbReference>
<organism evidence="6 7">
    <name type="scientific">Candidatus Sulfomarinibacter kjeldsenii</name>
    <dbReference type="NCBI Taxonomy" id="2885994"/>
    <lineage>
        <taxon>Bacteria</taxon>
        <taxon>Pseudomonadati</taxon>
        <taxon>Acidobacteriota</taxon>
        <taxon>Thermoanaerobaculia</taxon>
        <taxon>Thermoanaerobaculales</taxon>
        <taxon>Candidatus Sulfomarinibacteraceae</taxon>
        <taxon>Candidatus Sulfomarinibacter</taxon>
    </lineage>
</organism>
<reference evidence="6 7" key="1">
    <citation type="submission" date="2020-08" db="EMBL/GenBank/DDBJ databases">
        <title>Acidobacteriota in marine sediments use diverse sulfur dissimilation pathways.</title>
        <authorList>
            <person name="Wasmund K."/>
        </authorList>
    </citation>
    <scope>NUCLEOTIDE SEQUENCE [LARGE SCALE GENOMIC DNA]</scope>
    <source>
        <strain evidence="6">MAG AM3-A</strain>
    </source>
</reference>
<evidence type="ECO:0000313" key="7">
    <source>
        <dbReference type="Proteomes" id="UP000598633"/>
    </source>
</evidence>
<dbReference type="UniPathway" id="UPA00079">
    <property type="reaction ID" value="UER00169"/>
</dbReference>
<dbReference type="Pfam" id="PF01209">
    <property type="entry name" value="Ubie_methyltran"/>
    <property type="match status" value="1"/>
</dbReference>
<sequence>MRQELLLKQSSEIRGMFGRIAHRYDLLNRVLSLGRDVSWRKTVVQRVAATRPERVLDVCTGTGDLALAIKGTIVFGADFCLPMLREAQSKSSAGQRSLPLCAADALCLPFADESVDVVTVAFGVRNFADLDVGLCELARVLRPGGELLVLEFSRPRGPMAPLLGWWMRNVPPRVGRFVSGDPEAYTYLPASVSTFAEGREMCQALEAAGLSDVEALRLTGGVASLYQGRRS</sequence>
<evidence type="ECO:0000313" key="6">
    <source>
        <dbReference type="EMBL" id="MBD3870441.1"/>
    </source>
</evidence>
<feature type="binding site" evidence="5">
    <location>
        <position position="78"/>
    </location>
    <ligand>
        <name>S-adenosyl-L-methionine</name>
        <dbReference type="ChEBI" id="CHEBI:59789"/>
    </ligand>
</feature>